<reference evidence="1" key="2">
    <citation type="submission" date="2023-10" db="EMBL/GenBank/DDBJ databases">
        <authorList>
            <person name="Choi B."/>
        </authorList>
    </citation>
    <scope>NUCLEOTIDE SEQUENCE</scope>
    <source>
        <strain evidence="1">UMB0763</strain>
    </source>
</reference>
<dbReference type="InterPro" id="IPR047681">
    <property type="entry name" value="PPA1309-like"/>
</dbReference>
<dbReference type="Proteomes" id="UP000234560">
    <property type="component" value="Chromosome"/>
</dbReference>
<evidence type="ECO:0000313" key="2">
    <source>
        <dbReference type="Proteomes" id="UP000234560"/>
    </source>
</evidence>
<dbReference type="AlphaFoldDB" id="A0AAF1BW26"/>
<evidence type="ECO:0000313" key="1">
    <source>
        <dbReference type="EMBL" id="WOT01416.1"/>
    </source>
</evidence>
<accession>A0AAF1BW26</accession>
<organism evidence="1 2">
    <name type="scientific">Corynebacterium pyruviciproducens</name>
    <dbReference type="NCBI Taxonomy" id="598660"/>
    <lineage>
        <taxon>Bacteria</taxon>
        <taxon>Bacillati</taxon>
        <taxon>Actinomycetota</taxon>
        <taxon>Actinomycetes</taxon>
        <taxon>Mycobacteriales</taxon>
        <taxon>Corynebacteriaceae</taxon>
        <taxon>Corynebacterium</taxon>
    </lineage>
</organism>
<reference evidence="1" key="1">
    <citation type="submission" date="2017-12" db="EMBL/GenBank/DDBJ databases">
        <authorList>
            <person name="Thomas-White K."/>
            <person name="Wolfe A.J."/>
        </authorList>
    </citation>
    <scope>NUCLEOTIDE SEQUENCE</scope>
    <source>
        <strain evidence="1">UMB0763</strain>
    </source>
</reference>
<dbReference type="RefSeq" id="WP_016458775.1">
    <property type="nucleotide sequence ID" value="NZ_CAMIHY010000116.1"/>
</dbReference>
<gene>
    <name evidence="1" type="ORF">CYJ47_09065</name>
</gene>
<dbReference type="KEGG" id="cpyr:CYJ47_09065"/>
<dbReference type="EMBL" id="CP136958">
    <property type="protein sequence ID" value="WOT01416.1"/>
    <property type="molecule type" value="Genomic_DNA"/>
</dbReference>
<sequence>MEFSQQHLNRAVLEAIDFVHAEGWDAPPTLFALVPSRLLIDALPDPDLEEALSLVVQELPDNLPAGSPELGEYLTRIIWPDQVVGAVLAQEITFRDTSSDDPSPRPARLFSAVLRDEDLTQTILQLRSTEEGLFSDDDYELRGGPGIAPELISALQYSFTLGLDEDDDIYERDEDE</sequence>
<protein>
    <submittedName>
        <fullName evidence="1">PPA1309 family protein</fullName>
    </submittedName>
</protein>
<dbReference type="NCBIfam" id="NF040618">
    <property type="entry name" value="PPA1309_fam"/>
    <property type="match status" value="1"/>
</dbReference>
<proteinExistence type="predicted"/>
<name>A0AAF1BW26_9CORY</name>